<dbReference type="PANTHER" id="PTHR28259">
    <property type="entry name" value="FLUORIDE EXPORT PROTEIN 1-RELATED"/>
    <property type="match status" value="1"/>
</dbReference>
<comment type="similarity">
    <text evidence="7">Belongs to the fluoride channel Fluc/FEX (TC 1.A.43) family.</text>
</comment>
<dbReference type="AlphaFoldDB" id="A0A6A6PES9"/>
<evidence type="ECO:0000256" key="1">
    <source>
        <dbReference type="ARBA" id="ARBA00002598"/>
    </source>
</evidence>
<sequence length="433" mass="46786">MQEREDALAEEEAGLDELAAPAPDDNPNEDDYYQHESLESARHRADVSPIKGERQTKSRLESSLTQVYIVSYLIFFSIFGVLARIGLQALTIYPGALVANTDLWANVGGSFIMGVLREDRLLFRRHWREHVQNAQKNAGSSPANSHRGLDTSDTPDQENIMDAARKSFTSARTGIPAYVGLSVGFCGSFTSFASICRDGFLAIANDINTAPISTKQAGVEFRTRPSGDSVMALLAVIILEVGLSIVALTCGAHSATFLARPAEKVPVLNLSRMLNPLIVVLAFGCWLGATLMTIFPTHDVWRGRVLFSIVFAPLGTLSRFQISVHLNKLVKSFPLGTFAANVLGCCVMGMSYDLQMSSAGSAILSCQILQGIIDGFCGALTTVSTWVLELDTLRLEHGYFYGACSIFAGVGCFTVVMGSVKWTTGFVAPTCSV</sequence>
<evidence type="ECO:0000256" key="7">
    <source>
        <dbReference type="ARBA" id="ARBA00035120"/>
    </source>
</evidence>
<evidence type="ECO:0000256" key="2">
    <source>
        <dbReference type="ARBA" id="ARBA00004651"/>
    </source>
</evidence>
<feature type="compositionally biased region" description="Basic and acidic residues" evidence="9">
    <location>
        <begin position="32"/>
        <end position="56"/>
    </location>
</feature>
<dbReference type="PANTHER" id="PTHR28259:SF1">
    <property type="entry name" value="FLUORIDE EXPORT PROTEIN 1-RELATED"/>
    <property type="match status" value="1"/>
</dbReference>
<gene>
    <name evidence="11" type="ORF">BDY17DRAFT_258942</name>
</gene>
<dbReference type="GeneID" id="54472826"/>
<reference evidence="11" key="1">
    <citation type="journal article" date="2020" name="Stud. Mycol.">
        <title>101 Dothideomycetes genomes: a test case for predicting lifestyles and emergence of pathogens.</title>
        <authorList>
            <person name="Haridas S."/>
            <person name="Albert R."/>
            <person name="Binder M."/>
            <person name="Bloem J."/>
            <person name="Labutti K."/>
            <person name="Salamov A."/>
            <person name="Andreopoulos B."/>
            <person name="Baker S."/>
            <person name="Barry K."/>
            <person name="Bills G."/>
            <person name="Bluhm B."/>
            <person name="Cannon C."/>
            <person name="Castanera R."/>
            <person name="Culley D."/>
            <person name="Daum C."/>
            <person name="Ezra D."/>
            <person name="Gonzalez J."/>
            <person name="Henrissat B."/>
            <person name="Kuo A."/>
            <person name="Liang C."/>
            <person name="Lipzen A."/>
            <person name="Lutzoni F."/>
            <person name="Magnuson J."/>
            <person name="Mondo S."/>
            <person name="Nolan M."/>
            <person name="Ohm R."/>
            <person name="Pangilinan J."/>
            <person name="Park H.-J."/>
            <person name="Ramirez L."/>
            <person name="Alfaro M."/>
            <person name="Sun H."/>
            <person name="Tritt A."/>
            <person name="Yoshinaga Y."/>
            <person name="Zwiers L.-H."/>
            <person name="Turgeon B."/>
            <person name="Goodwin S."/>
            <person name="Spatafora J."/>
            <person name="Crous P."/>
            <person name="Grigoriev I."/>
        </authorList>
    </citation>
    <scope>NUCLEOTIDE SEQUENCE</scope>
    <source>
        <strain evidence="11">CBS 113389</strain>
    </source>
</reference>
<comment type="subcellular location">
    <subcellularLocation>
        <location evidence="2">Cell membrane</location>
        <topology evidence="2">Multi-pass membrane protein</topology>
    </subcellularLocation>
</comment>
<name>A0A6A6PES9_9PEZI</name>
<dbReference type="GO" id="GO:1903425">
    <property type="term" value="F:fluoride transmembrane transporter activity"/>
    <property type="evidence" value="ECO:0007669"/>
    <property type="project" value="TreeGrafter"/>
</dbReference>
<keyword evidence="5 10" id="KW-1133">Transmembrane helix</keyword>
<evidence type="ECO:0000256" key="3">
    <source>
        <dbReference type="ARBA" id="ARBA00022475"/>
    </source>
</evidence>
<evidence type="ECO:0000256" key="8">
    <source>
        <dbReference type="ARBA" id="ARBA00035585"/>
    </source>
</evidence>
<dbReference type="RefSeq" id="XP_033585002.1">
    <property type="nucleotide sequence ID" value="XM_033731824.1"/>
</dbReference>
<feature type="transmembrane region" description="Helical" evidence="10">
    <location>
        <begin position="67"/>
        <end position="86"/>
    </location>
</feature>
<dbReference type="InterPro" id="IPR003691">
    <property type="entry name" value="FluC"/>
</dbReference>
<organism evidence="11 12">
    <name type="scientific">Neohortaea acidophila</name>
    <dbReference type="NCBI Taxonomy" id="245834"/>
    <lineage>
        <taxon>Eukaryota</taxon>
        <taxon>Fungi</taxon>
        <taxon>Dikarya</taxon>
        <taxon>Ascomycota</taxon>
        <taxon>Pezizomycotina</taxon>
        <taxon>Dothideomycetes</taxon>
        <taxon>Dothideomycetidae</taxon>
        <taxon>Mycosphaerellales</taxon>
        <taxon>Teratosphaeriaceae</taxon>
        <taxon>Neohortaea</taxon>
    </lineage>
</organism>
<protein>
    <submittedName>
        <fullName evidence="11">CrcB-like protein-domain-containing protein</fullName>
    </submittedName>
</protein>
<keyword evidence="4 10" id="KW-0812">Transmembrane</keyword>
<keyword evidence="6 10" id="KW-0472">Membrane</keyword>
<comment type="function">
    <text evidence="1">Fluoride channel required for the rapid expulsion of cytoplasmic fluoride.</text>
</comment>
<feature type="transmembrane region" description="Helical" evidence="10">
    <location>
        <begin position="92"/>
        <end position="116"/>
    </location>
</feature>
<feature type="transmembrane region" description="Helical" evidence="10">
    <location>
        <begin position="399"/>
        <end position="420"/>
    </location>
</feature>
<feature type="region of interest" description="Disordered" evidence="9">
    <location>
        <begin position="133"/>
        <end position="157"/>
    </location>
</feature>
<feature type="transmembrane region" description="Helical" evidence="10">
    <location>
        <begin position="230"/>
        <end position="252"/>
    </location>
</feature>
<feature type="transmembrane region" description="Helical" evidence="10">
    <location>
        <begin position="301"/>
        <end position="320"/>
    </location>
</feature>
<evidence type="ECO:0000256" key="9">
    <source>
        <dbReference type="SAM" id="MobiDB-lite"/>
    </source>
</evidence>
<evidence type="ECO:0000256" key="6">
    <source>
        <dbReference type="ARBA" id="ARBA00023136"/>
    </source>
</evidence>
<evidence type="ECO:0000256" key="10">
    <source>
        <dbReference type="SAM" id="Phobius"/>
    </source>
</evidence>
<dbReference type="OrthoDB" id="409792at2759"/>
<evidence type="ECO:0000313" key="12">
    <source>
        <dbReference type="Proteomes" id="UP000799767"/>
    </source>
</evidence>
<feature type="region of interest" description="Disordered" evidence="9">
    <location>
        <begin position="1"/>
        <end position="56"/>
    </location>
</feature>
<evidence type="ECO:0000256" key="5">
    <source>
        <dbReference type="ARBA" id="ARBA00022989"/>
    </source>
</evidence>
<feature type="transmembrane region" description="Helical" evidence="10">
    <location>
        <begin position="273"/>
        <end position="295"/>
    </location>
</feature>
<evidence type="ECO:0000313" key="11">
    <source>
        <dbReference type="EMBL" id="KAF2478432.1"/>
    </source>
</evidence>
<evidence type="ECO:0000256" key="4">
    <source>
        <dbReference type="ARBA" id="ARBA00022692"/>
    </source>
</evidence>
<comment type="catalytic activity">
    <reaction evidence="8">
        <text>fluoride(in) = fluoride(out)</text>
        <dbReference type="Rhea" id="RHEA:76159"/>
        <dbReference type="ChEBI" id="CHEBI:17051"/>
    </reaction>
    <physiologicalReaction direction="left-to-right" evidence="8">
        <dbReference type="Rhea" id="RHEA:76160"/>
    </physiologicalReaction>
</comment>
<accession>A0A6A6PES9</accession>
<dbReference type="Proteomes" id="UP000799767">
    <property type="component" value="Unassembled WGS sequence"/>
</dbReference>
<dbReference type="GO" id="GO:0005886">
    <property type="term" value="C:plasma membrane"/>
    <property type="evidence" value="ECO:0007669"/>
    <property type="project" value="UniProtKB-SubCell"/>
</dbReference>
<feature type="transmembrane region" description="Helical" evidence="10">
    <location>
        <begin position="175"/>
        <end position="195"/>
    </location>
</feature>
<proteinExistence type="inferred from homology"/>
<feature type="transmembrane region" description="Helical" evidence="10">
    <location>
        <begin position="362"/>
        <end position="387"/>
    </location>
</feature>
<keyword evidence="3" id="KW-1003">Cell membrane</keyword>
<feature type="compositionally biased region" description="Polar residues" evidence="9">
    <location>
        <begin position="133"/>
        <end position="144"/>
    </location>
</feature>
<dbReference type="Pfam" id="PF02537">
    <property type="entry name" value="CRCB"/>
    <property type="match status" value="2"/>
</dbReference>
<keyword evidence="12" id="KW-1185">Reference proteome</keyword>
<dbReference type="EMBL" id="MU001656">
    <property type="protein sequence ID" value="KAF2478432.1"/>
    <property type="molecule type" value="Genomic_DNA"/>
</dbReference>
<feature type="compositionally biased region" description="Low complexity" evidence="9">
    <location>
        <begin position="16"/>
        <end position="25"/>
    </location>
</feature>
<feature type="transmembrane region" description="Helical" evidence="10">
    <location>
        <begin position="332"/>
        <end position="350"/>
    </location>
</feature>